<evidence type="ECO:0000256" key="2">
    <source>
        <dbReference type="ARBA" id="ARBA00022540"/>
    </source>
</evidence>
<dbReference type="PROSITE" id="PS50126">
    <property type="entry name" value="S1"/>
    <property type="match status" value="1"/>
</dbReference>
<dbReference type="PANTHER" id="PTHR10602">
    <property type="entry name" value="EUKARYOTIC TRANSLATION INITIATION FACTOR 2 SUBUNIT 1"/>
    <property type="match status" value="1"/>
</dbReference>
<dbReference type="SUPFAM" id="SSF50249">
    <property type="entry name" value="Nucleic acid-binding proteins"/>
    <property type="match status" value="1"/>
</dbReference>
<reference evidence="6" key="1">
    <citation type="submission" date="2021-01" db="EMBL/GenBank/DDBJ databases">
        <authorList>
            <person name="Corre E."/>
            <person name="Pelletier E."/>
            <person name="Niang G."/>
            <person name="Scheremetjew M."/>
            <person name="Finn R."/>
            <person name="Kale V."/>
            <person name="Holt S."/>
            <person name="Cochrane G."/>
            <person name="Meng A."/>
            <person name="Brown T."/>
            <person name="Cohen L."/>
        </authorList>
    </citation>
    <scope>NUCLEOTIDE SEQUENCE</scope>
    <source>
        <strain evidence="6">CCMP2877</strain>
    </source>
</reference>
<dbReference type="FunFam" id="2.40.50.140:FF:000795">
    <property type="entry name" value="Eukaryotic translation initiation factor 2 subunit 1"/>
    <property type="match status" value="1"/>
</dbReference>
<dbReference type="Gene3D" id="2.40.50.140">
    <property type="entry name" value="Nucleic acid-binding proteins"/>
    <property type="match status" value="1"/>
</dbReference>
<keyword evidence="3" id="KW-0648">Protein biosynthesis</keyword>
<comment type="similarity">
    <text evidence="1">Belongs to the eIF-2-alpha family.</text>
</comment>
<dbReference type="GO" id="GO:0003723">
    <property type="term" value="F:RNA binding"/>
    <property type="evidence" value="ECO:0007669"/>
    <property type="project" value="InterPro"/>
</dbReference>
<dbReference type="AlphaFoldDB" id="A0A7S1UDY0"/>
<gene>
    <name evidence="6" type="ORF">PPAR1163_LOCUS22328</name>
</gene>
<dbReference type="Pfam" id="PF07541">
    <property type="entry name" value="EIF_2_alpha"/>
    <property type="match status" value="1"/>
</dbReference>
<sequence length="235" mass="26956">MPAPRPPPNPRSLTSAPSDQTSPRLIPETLILTPTLSRKDRLSSRYYESKFPAVEEVVMVTVRRIAEMGAYVQLLEYNNIEGMILLSELSRRRIRSINKLIRVNRNEVVMVLRVDPEKGYIDLSKRRVAQEDIAKCDERYQKAKAVHGVLRQVAEKQGMFLKDLYRKVGWPLYRKYGHAYDAFKLALTGQADPFEELEVSDDLKRQITSYIQRRLAPQPVKVTPTLPLALTPPSP</sequence>
<feature type="domain" description="S1 motif" evidence="5">
    <location>
        <begin position="55"/>
        <end position="126"/>
    </location>
</feature>
<name>A0A7S1UDY0_9STRA</name>
<feature type="compositionally biased region" description="Polar residues" evidence="4">
    <location>
        <begin position="12"/>
        <end position="22"/>
    </location>
</feature>
<evidence type="ECO:0000256" key="4">
    <source>
        <dbReference type="SAM" id="MobiDB-lite"/>
    </source>
</evidence>
<dbReference type="EMBL" id="HBGJ01035271">
    <property type="protein sequence ID" value="CAD9263942.1"/>
    <property type="molecule type" value="Transcribed_RNA"/>
</dbReference>
<dbReference type="CDD" id="cd04452">
    <property type="entry name" value="S1_IF2_alpha"/>
    <property type="match status" value="1"/>
</dbReference>
<dbReference type="GO" id="GO:0033290">
    <property type="term" value="C:eukaryotic 48S preinitiation complex"/>
    <property type="evidence" value="ECO:0007669"/>
    <property type="project" value="TreeGrafter"/>
</dbReference>
<organism evidence="6">
    <name type="scientific">Phaeomonas parva</name>
    <dbReference type="NCBI Taxonomy" id="124430"/>
    <lineage>
        <taxon>Eukaryota</taxon>
        <taxon>Sar</taxon>
        <taxon>Stramenopiles</taxon>
        <taxon>Ochrophyta</taxon>
        <taxon>Pinguiophyceae</taxon>
        <taxon>Pinguiochrysidales</taxon>
        <taxon>Pinguiochrysidaceae</taxon>
        <taxon>Phaeomonas</taxon>
    </lineage>
</organism>
<dbReference type="InterPro" id="IPR012340">
    <property type="entry name" value="NA-bd_OB-fold"/>
</dbReference>
<dbReference type="GO" id="GO:0005850">
    <property type="term" value="C:eukaryotic translation initiation factor 2 complex"/>
    <property type="evidence" value="ECO:0007669"/>
    <property type="project" value="TreeGrafter"/>
</dbReference>
<dbReference type="Gene3D" id="1.10.150.190">
    <property type="entry name" value="Translation initiation factor 2, subunit 1, domain 2"/>
    <property type="match status" value="1"/>
</dbReference>
<accession>A0A7S1UDY0</accession>
<keyword evidence="2" id="KW-0396">Initiation factor</keyword>
<feature type="region of interest" description="Disordered" evidence="4">
    <location>
        <begin position="1"/>
        <end position="22"/>
    </location>
</feature>
<evidence type="ECO:0000256" key="3">
    <source>
        <dbReference type="ARBA" id="ARBA00022917"/>
    </source>
</evidence>
<evidence type="ECO:0000259" key="5">
    <source>
        <dbReference type="PROSITE" id="PS50126"/>
    </source>
</evidence>
<protein>
    <recommendedName>
        <fullName evidence="5">S1 motif domain-containing protein</fullName>
    </recommendedName>
</protein>
<dbReference type="PANTHER" id="PTHR10602:SF0">
    <property type="entry name" value="EUKARYOTIC TRANSLATION INITIATION FACTOR 2 SUBUNIT 1"/>
    <property type="match status" value="1"/>
</dbReference>
<dbReference type="InterPro" id="IPR024054">
    <property type="entry name" value="TIF2_asu_middle_sf"/>
</dbReference>
<evidence type="ECO:0000313" key="6">
    <source>
        <dbReference type="EMBL" id="CAD9263942.1"/>
    </source>
</evidence>
<dbReference type="InterPro" id="IPR003029">
    <property type="entry name" value="S1_domain"/>
</dbReference>
<dbReference type="Pfam" id="PF00575">
    <property type="entry name" value="S1"/>
    <property type="match status" value="1"/>
</dbReference>
<evidence type="ECO:0000256" key="1">
    <source>
        <dbReference type="ARBA" id="ARBA00007223"/>
    </source>
</evidence>
<dbReference type="SMART" id="SM00316">
    <property type="entry name" value="S1"/>
    <property type="match status" value="1"/>
</dbReference>
<proteinExistence type="inferred from homology"/>
<dbReference type="GO" id="GO:0003743">
    <property type="term" value="F:translation initiation factor activity"/>
    <property type="evidence" value="ECO:0007669"/>
    <property type="project" value="UniProtKB-KW"/>
</dbReference>
<dbReference type="SUPFAM" id="SSF116742">
    <property type="entry name" value="eIF2alpha middle domain-like"/>
    <property type="match status" value="1"/>
</dbReference>
<feature type="compositionally biased region" description="Pro residues" evidence="4">
    <location>
        <begin position="1"/>
        <end position="10"/>
    </location>
</feature>
<dbReference type="InterPro" id="IPR011488">
    <property type="entry name" value="TIF_2_asu"/>
</dbReference>
<dbReference type="InterPro" id="IPR044126">
    <property type="entry name" value="S1_IF2_alpha"/>
</dbReference>
<dbReference type="GO" id="GO:0043022">
    <property type="term" value="F:ribosome binding"/>
    <property type="evidence" value="ECO:0007669"/>
    <property type="project" value="TreeGrafter"/>
</dbReference>